<evidence type="ECO:0000256" key="1">
    <source>
        <dbReference type="ARBA" id="ARBA00004651"/>
    </source>
</evidence>
<name>A0ABY6Q7P0_9GAMM</name>
<dbReference type="EMBL" id="CP036501">
    <property type="protein sequence ID" value="UZP74920.1"/>
    <property type="molecule type" value="Genomic_DNA"/>
</dbReference>
<dbReference type="Pfam" id="PF01810">
    <property type="entry name" value="LysE"/>
    <property type="match status" value="1"/>
</dbReference>
<evidence type="ECO:0000256" key="4">
    <source>
        <dbReference type="ARBA" id="ARBA00022989"/>
    </source>
</evidence>
<feature type="transmembrane region" description="Helical" evidence="6">
    <location>
        <begin position="185"/>
        <end position="205"/>
    </location>
</feature>
<feature type="transmembrane region" description="Helical" evidence="6">
    <location>
        <begin position="151"/>
        <end position="173"/>
    </location>
</feature>
<keyword evidence="3 6" id="KW-0812">Transmembrane</keyword>
<dbReference type="PANTHER" id="PTHR30086">
    <property type="entry name" value="ARGININE EXPORTER PROTEIN ARGO"/>
    <property type="match status" value="1"/>
</dbReference>
<evidence type="ECO:0000256" key="3">
    <source>
        <dbReference type="ARBA" id="ARBA00022692"/>
    </source>
</evidence>
<keyword evidence="4 6" id="KW-1133">Transmembrane helix</keyword>
<dbReference type="InterPro" id="IPR001123">
    <property type="entry name" value="LeuE-type"/>
</dbReference>
<sequence length="206" mass="22244">MSLDLILLFIPTIAAVSLTPGLCMTLAFTLGLSIGYRRTLWMMWGEMVGVATVFISTFWGLGWLLSRDPLYFKLFSLIGGAYLLYLSLMLVRQPPEKLVAKQLGDTSAASLAGLGFITAISNPKGWAFLIALLPGFVVTESPLAPQFTIMLLIMLSTEFLSMTLYATGGQWLATRLSNDSGLLSVNRIAAGMLALAAVWVLSGVLN</sequence>
<protein>
    <submittedName>
        <fullName evidence="7">LysE family translocator</fullName>
    </submittedName>
</protein>
<evidence type="ECO:0000256" key="2">
    <source>
        <dbReference type="ARBA" id="ARBA00022475"/>
    </source>
</evidence>
<feature type="transmembrane region" description="Helical" evidence="6">
    <location>
        <begin position="6"/>
        <end position="32"/>
    </location>
</feature>
<evidence type="ECO:0000313" key="8">
    <source>
        <dbReference type="Proteomes" id="UP001317963"/>
    </source>
</evidence>
<evidence type="ECO:0000313" key="7">
    <source>
        <dbReference type="EMBL" id="UZP74920.1"/>
    </source>
</evidence>
<evidence type="ECO:0000256" key="6">
    <source>
        <dbReference type="SAM" id="Phobius"/>
    </source>
</evidence>
<reference evidence="7 8" key="1">
    <citation type="submission" date="2019-02" db="EMBL/GenBank/DDBJ databases">
        <title>Halieaceae_genomes.</title>
        <authorList>
            <person name="Li S.-H."/>
        </authorList>
    </citation>
    <scope>NUCLEOTIDE SEQUENCE [LARGE SCALE GENOMIC DNA]</scope>
    <source>
        <strain evidence="7 8">JH123</strain>
    </source>
</reference>
<accession>A0ABY6Q7P0</accession>
<keyword evidence="8" id="KW-1185">Reference proteome</keyword>
<comment type="subcellular location">
    <subcellularLocation>
        <location evidence="1">Cell membrane</location>
        <topology evidence="1">Multi-pass membrane protein</topology>
    </subcellularLocation>
</comment>
<dbReference type="PANTHER" id="PTHR30086:SF5">
    <property type="entry name" value="HOMOGENTISATE EXPORT PROTEIN"/>
    <property type="match status" value="1"/>
</dbReference>
<keyword evidence="5 6" id="KW-0472">Membrane</keyword>
<dbReference type="Proteomes" id="UP001317963">
    <property type="component" value="Chromosome"/>
</dbReference>
<feature type="transmembrane region" description="Helical" evidence="6">
    <location>
        <begin position="126"/>
        <end position="144"/>
    </location>
</feature>
<evidence type="ECO:0000256" key="5">
    <source>
        <dbReference type="ARBA" id="ARBA00023136"/>
    </source>
</evidence>
<dbReference type="RefSeq" id="WP_279241383.1">
    <property type="nucleotide sequence ID" value="NZ_CP036501.1"/>
</dbReference>
<feature type="transmembrane region" description="Helical" evidence="6">
    <location>
        <begin position="70"/>
        <end position="91"/>
    </location>
</feature>
<proteinExistence type="predicted"/>
<organism evidence="7 8">
    <name type="scientific">Candidatus Paraluminiphilus aquimaris</name>
    <dbReference type="NCBI Taxonomy" id="2518994"/>
    <lineage>
        <taxon>Bacteria</taxon>
        <taxon>Pseudomonadati</taxon>
        <taxon>Pseudomonadota</taxon>
        <taxon>Gammaproteobacteria</taxon>
        <taxon>Cellvibrionales</taxon>
        <taxon>Halieaceae</taxon>
        <taxon>Candidatus Paraluminiphilus</taxon>
    </lineage>
</organism>
<keyword evidence="2" id="KW-1003">Cell membrane</keyword>
<gene>
    <name evidence="7" type="ORF">E0F26_09310</name>
</gene>
<feature type="transmembrane region" description="Helical" evidence="6">
    <location>
        <begin position="44"/>
        <end position="64"/>
    </location>
</feature>